<dbReference type="SMART" id="SM01142">
    <property type="entry name" value="DSHCT"/>
    <property type="match status" value="1"/>
</dbReference>
<dbReference type="SUPFAM" id="SSF52540">
    <property type="entry name" value="P-loop containing nucleoside triphosphate hydrolases"/>
    <property type="match status" value="1"/>
</dbReference>
<keyword evidence="1" id="KW-0547">Nucleotide-binding</keyword>
<keyword evidence="3" id="KW-0347">Helicase</keyword>
<evidence type="ECO:0000259" key="6">
    <source>
        <dbReference type="PROSITE" id="PS51194"/>
    </source>
</evidence>
<evidence type="ECO:0000256" key="1">
    <source>
        <dbReference type="ARBA" id="ARBA00022741"/>
    </source>
</evidence>
<dbReference type="InterPro" id="IPR001650">
    <property type="entry name" value="Helicase_C-like"/>
</dbReference>
<dbReference type="Pfam" id="PF08148">
    <property type="entry name" value="DSHCT"/>
    <property type="match status" value="1"/>
</dbReference>
<gene>
    <name evidence="7" type="ORF">CPAV1605_1287</name>
</gene>
<dbReference type="InterPro" id="IPR027417">
    <property type="entry name" value="P-loop_NTPase"/>
</dbReference>
<dbReference type="EMBL" id="CABVLZ010000005">
    <property type="protein sequence ID" value="VVU95536.1"/>
    <property type="molecule type" value="Genomic_DNA"/>
</dbReference>
<dbReference type="PROSITE" id="PS51194">
    <property type="entry name" value="HELICASE_CTER"/>
    <property type="match status" value="1"/>
</dbReference>
<dbReference type="SMART" id="SM00487">
    <property type="entry name" value="DEXDc"/>
    <property type="match status" value="1"/>
</dbReference>
<reference evidence="7" key="1">
    <citation type="submission" date="2019-09" db="EMBL/GenBank/DDBJ databases">
        <authorList>
            <person name="Needham M D."/>
        </authorList>
    </citation>
    <scope>NUCLEOTIDE SEQUENCE</scope>
</reference>
<dbReference type="Gene3D" id="3.40.50.300">
    <property type="entry name" value="P-loop containing nucleotide triphosphate hydrolases"/>
    <property type="match status" value="2"/>
</dbReference>
<dbReference type="GO" id="GO:0004386">
    <property type="term" value="F:helicase activity"/>
    <property type="evidence" value="ECO:0007669"/>
    <property type="project" value="UniProtKB-KW"/>
</dbReference>
<sequence length="803" mass="92717">MFNELNYIMTNMLTIRNNTYAGDFNLPDYFQVSFELDPFQKHAIDCINRNEDVLVTAHTGSGKTVPAEYAIAKALNENKQVIYTAPIKTLSNQKYKDFSDKFGAQNVGIITGDIKNNPDAPCLIMTTEILRNILYRQKNKIETSNPFDININMDNVEAVIFDEVHYVNDRDRGTVWEESIIMLDPRINLIMLSATIDDADKFANWIGEMKQKKISLLSNSIRPVPLQHYIYTTKLHKILNEKGNFLDENFDEASKKFRKMTKERFNYKNMLITSVSYLQEKEQLPATYFVLNRKNCSVFANLLPQQLVSVEDCTYSLKLFDKYLAKVKGKYEHTDQYKEIKKLLAKGIAIHHSGIIPILKEAIEMIYAEGLIKVLFATETFAAGVNMPTKTVVFTQLTKFDGKKRDLHADEYKQMAGRAGRRGMDLFGTVIQLPLYEFMGKESTKTMMLGKTGAIRSKFDINYKFVLKMLAIYTDRESLMENIILMAKKSYLSKQNDSLCLPVIKKLEEIKAKLMNLPKFSDNDLDILKKYDEVKNILETGTQFGIKIHAKALKKHAKTLSDIKEQNPLLMERYKTDYKEYVSVNHEYSNLNLDKDYYEGIFRDQIQMILNFLQKNNYINEDLKLTPLGLIAKEINECNEIILSQVINQGYLDDLSPAEIVGLISIFIQDSSNSEEITIKGLTLPEYLENILYDIGELSEKFACQENEMVQRNNIYIFNDWNLHLACFKSVMQWGEGKDFGKIKESYDSFEGNLIKNILRVSNIVREMIGIAEMLKNHNLYKKLLSIEEILLRDEVTVESLYV</sequence>
<dbReference type="Pfam" id="PF00270">
    <property type="entry name" value="DEAD"/>
    <property type="match status" value="1"/>
</dbReference>
<keyword evidence="4" id="KW-0067">ATP-binding</keyword>
<evidence type="ECO:0000313" key="7">
    <source>
        <dbReference type="EMBL" id="VVU95536.1"/>
    </source>
</evidence>
<evidence type="ECO:0000256" key="4">
    <source>
        <dbReference type="ARBA" id="ARBA00022840"/>
    </source>
</evidence>
<dbReference type="InterPro" id="IPR014001">
    <property type="entry name" value="Helicase_ATP-bd"/>
</dbReference>
<proteinExistence type="predicted"/>
<dbReference type="CDD" id="cd18795">
    <property type="entry name" value="SF2_C_Ski2"/>
    <property type="match status" value="1"/>
</dbReference>
<dbReference type="PANTHER" id="PTHR12131:SF1">
    <property type="entry name" value="ATP-DEPENDENT RNA HELICASE SUPV3L1, MITOCHONDRIAL-RELATED"/>
    <property type="match status" value="1"/>
</dbReference>
<feature type="domain" description="Helicase ATP-binding" evidence="5">
    <location>
        <begin position="44"/>
        <end position="214"/>
    </location>
</feature>
<dbReference type="PANTHER" id="PTHR12131">
    <property type="entry name" value="ATP-DEPENDENT RNA AND DNA HELICASE"/>
    <property type="match status" value="1"/>
</dbReference>
<protein>
    <submittedName>
        <fullName evidence="7">DSHCT (NUC185) domain</fullName>
    </submittedName>
</protein>
<evidence type="ECO:0000256" key="3">
    <source>
        <dbReference type="ARBA" id="ARBA00022806"/>
    </source>
</evidence>
<dbReference type="PROSITE" id="PS51192">
    <property type="entry name" value="HELICASE_ATP_BIND_1"/>
    <property type="match status" value="1"/>
</dbReference>
<dbReference type="InterPro" id="IPR011545">
    <property type="entry name" value="DEAD/DEAH_box_helicase_dom"/>
</dbReference>
<dbReference type="Gene3D" id="1.10.3380.30">
    <property type="match status" value="1"/>
</dbReference>
<dbReference type="SMART" id="SM00490">
    <property type="entry name" value="HELICc"/>
    <property type="match status" value="1"/>
</dbReference>
<dbReference type="GO" id="GO:0005524">
    <property type="term" value="F:ATP binding"/>
    <property type="evidence" value="ECO:0007669"/>
    <property type="project" value="UniProtKB-KW"/>
</dbReference>
<dbReference type="AlphaFoldDB" id="A0A5E8CK27"/>
<dbReference type="InterPro" id="IPR012961">
    <property type="entry name" value="Ski2/MTR4_C"/>
</dbReference>
<organism evidence="7">
    <name type="scientific">seawater metagenome</name>
    <dbReference type="NCBI Taxonomy" id="1561972"/>
    <lineage>
        <taxon>unclassified sequences</taxon>
        <taxon>metagenomes</taxon>
        <taxon>ecological metagenomes</taxon>
    </lineage>
</organism>
<dbReference type="InterPro" id="IPR050699">
    <property type="entry name" value="RNA-DNA_Helicase"/>
</dbReference>
<dbReference type="Pfam" id="PF00271">
    <property type="entry name" value="Helicase_C"/>
    <property type="match status" value="1"/>
</dbReference>
<accession>A0A5E8CK27</accession>
<dbReference type="GO" id="GO:0016787">
    <property type="term" value="F:hydrolase activity"/>
    <property type="evidence" value="ECO:0007669"/>
    <property type="project" value="UniProtKB-KW"/>
</dbReference>
<evidence type="ECO:0000259" key="5">
    <source>
        <dbReference type="PROSITE" id="PS51192"/>
    </source>
</evidence>
<evidence type="ECO:0000256" key="2">
    <source>
        <dbReference type="ARBA" id="ARBA00022801"/>
    </source>
</evidence>
<name>A0A5E8CK27_9ZZZZ</name>
<keyword evidence="2" id="KW-0378">Hydrolase</keyword>
<dbReference type="GO" id="GO:0003676">
    <property type="term" value="F:nucleic acid binding"/>
    <property type="evidence" value="ECO:0007669"/>
    <property type="project" value="InterPro"/>
</dbReference>
<feature type="domain" description="Helicase C-terminal" evidence="6">
    <location>
        <begin position="302"/>
        <end position="473"/>
    </location>
</feature>